<organism evidence="2 3">
    <name type="scientific">Xylanibacter caecicola</name>
    <dbReference type="NCBI Taxonomy" id="2736294"/>
    <lineage>
        <taxon>Bacteria</taxon>
        <taxon>Pseudomonadati</taxon>
        <taxon>Bacteroidota</taxon>
        <taxon>Bacteroidia</taxon>
        <taxon>Bacteroidales</taxon>
        <taxon>Prevotellaceae</taxon>
        <taxon>Xylanibacter</taxon>
    </lineage>
</organism>
<dbReference type="RefSeq" id="WP_172345766.1">
    <property type="nucleotide sequence ID" value="NZ_CATJFF010000015.1"/>
</dbReference>
<gene>
    <name evidence="2" type="ORF">HPS54_12775</name>
</gene>
<feature type="transmembrane region" description="Helical" evidence="1">
    <location>
        <begin position="23"/>
        <end position="46"/>
    </location>
</feature>
<accession>A0ABX2B519</accession>
<sequence length="117" mass="13284">MNDKESFLDSIKDFFESILDCCFPGGCCLLVVLLHAIPLLIACLVASWLCEINPETTYSWYHGIWHGIFFIPNFLKSIFTDALFKAELYSNAYNVFWWITVVSEVLGVLGFIGKSSD</sequence>
<keyword evidence="1" id="KW-1133">Transmembrane helix</keyword>
<keyword evidence="3" id="KW-1185">Reference proteome</keyword>
<evidence type="ECO:0000313" key="2">
    <source>
        <dbReference type="EMBL" id="NPE26361.1"/>
    </source>
</evidence>
<feature type="transmembrane region" description="Helical" evidence="1">
    <location>
        <begin position="58"/>
        <end position="75"/>
    </location>
</feature>
<keyword evidence="1" id="KW-0472">Membrane</keyword>
<evidence type="ECO:0000313" key="3">
    <source>
        <dbReference type="Proteomes" id="UP000820977"/>
    </source>
</evidence>
<dbReference type="Proteomes" id="UP000820977">
    <property type="component" value="Unassembled WGS sequence"/>
</dbReference>
<reference evidence="2 3" key="1">
    <citation type="submission" date="2020-05" db="EMBL/GenBank/DDBJ databases">
        <title>Distinct polysaccharide utilization as determinants for interspecies competition between intestinal Prevotella spp.</title>
        <authorList>
            <person name="Galvez E.J.C."/>
            <person name="Iljazovic A."/>
            <person name="Strowig T."/>
        </authorList>
    </citation>
    <scope>NUCLEOTIDE SEQUENCE [LARGE SCALE GENOMIC DNA]</scope>
    <source>
        <strain evidence="2 3">PCHR</strain>
    </source>
</reference>
<dbReference type="EMBL" id="JABKKJ010000055">
    <property type="protein sequence ID" value="NPE26361.1"/>
    <property type="molecule type" value="Genomic_DNA"/>
</dbReference>
<comment type="caution">
    <text evidence="2">The sequence shown here is derived from an EMBL/GenBank/DDBJ whole genome shotgun (WGS) entry which is preliminary data.</text>
</comment>
<name>A0ABX2B519_9BACT</name>
<evidence type="ECO:0000256" key="1">
    <source>
        <dbReference type="SAM" id="Phobius"/>
    </source>
</evidence>
<proteinExistence type="predicted"/>
<keyword evidence="1" id="KW-0812">Transmembrane</keyword>
<feature type="transmembrane region" description="Helical" evidence="1">
    <location>
        <begin position="95"/>
        <end position="113"/>
    </location>
</feature>
<protein>
    <submittedName>
        <fullName evidence="2">Uncharacterized protein</fullName>
    </submittedName>
</protein>